<accession>A0ABU4BCU5</accession>
<keyword evidence="3" id="KW-0813">Transport</keyword>
<dbReference type="InterPro" id="IPR000522">
    <property type="entry name" value="ABC_transptr_permease_BtuC"/>
</dbReference>
<feature type="transmembrane region" description="Helical" evidence="8">
    <location>
        <begin position="205"/>
        <end position="230"/>
    </location>
</feature>
<dbReference type="InterPro" id="IPR037294">
    <property type="entry name" value="ABC_BtuC-like"/>
</dbReference>
<dbReference type="CDD" id="cd06550">
    <property type="entry name" value="TM_ABC_iron-siderophores_like"/>
    <property type="match status" value="1"/>
</dbReference>
<comment type="similarity">
    <text evidence="2">Belongs to the binding-protein-dependent transport system permease family. FecCD subfamily.</text>
</comment>
<evidence type="ECO:0000256" key="7">
    <source>
        <dbReference type="ARBA" id="ARBA00023136"/>
    </source>
</evidence>
<feature type="transmembrane region" description="Helical" evidence="8">
    <location>
        <begin position="143"/>
        <end position="163"/>
    </location>
</feature>
<protein>
    <submittedName>
        <fullName evidence="9">Iron ABC transporter permease</fullName>
    </submittedName>
</protein>
<dbReference type="Gene3D" id="1.10.3470.10">
    <property type="entry name" value="ABC transporter involved in vitamin B12 uptake, BtuC"/>
    <property type="match status" value="1"/>
</dbReference>
<dbReference type="SUPFAM" id="SSF81345">
    <property type="entry name" value="ABC transporter involved in vitamin B12 uptake, BtuC"/>
    <property type="match status" value="1"/>
</dbReference>
<feature type="transmembrane region" description="Helical" evidence="8">
    <location>
        <begin position="25"/>
        <end position="51"/>
    </location>
</feature>
<comment type="subcellular location">
    <subcellularLocation>
        <location evidence="1">Cell membrane</location>
        <topology evidence="1">Multi-pass membrane protein</topology>
    </subcellularLocation>
</comment>
<dbReference type="Pfam" id="PF01032">
    <property type="entry name" value="FecCD"/>
    <property type="match status" value="1"/>
</dbReference>
<sequence>MKRSPATAVRSTGAPPFASPERFRVLVTVLGCAVVIIAVASVSIGAVTIGLGDIWSSVGQHLGMVGVGTHSATPVNDQIVWQVRVPRTILAIVVGAGLAIAGVVIQVVVRNPLGDPYLIGIVPGASLGAVIVIVFGAGVLGGVSLSAAAFIGGLLAFALVFVLARRGGQWPPTRLVLAGVAVGYLVSSFTFFFQTIATPNQSQRVLFWSLGSIAGASWDSLLLPAVVIAAATTWLMWNSARLNALASGTDLGYSLGIDVARFQMTLMVVVSILTGVIVAEVGGIGFVGLVIPHIARLLVGADHRRVVVTATLLGACFLPLSDIAARVLRAPAELPIGVVTSAIGAPFFLYLLVSSGRTARPR</sequence>
<proteinExistence type="inferred from homology"/>
<evidence type="ECO:0000256" key="2">
    <source>
        <dbReference type="ARBA" id="ARBA00007935"/>
    </source>
</evidence>
<feature type="transmembrane region" description="Helical" evidence="8">
    <location>
        <begin position="89"/>
        <end position="109"/>
    </location>
</feature>
<dbReference type="RefSeq" id="WP_317564447.1">
    <property type="nucleotide sequence ID" value="NZ_JAWLJX010000003.1"/>
</dbReference>
<evidence type="ECO:0000313" key="9">
    <source>
        <dbReference type="EMBL" id="MDV6261938.1"/>
    </source>
</evidence>
<evidence type="ECO:0000256" key="3">
    <source>
        <dbReference type="ARBA" id="ARBA00022448"/>
    </source>
</evidence>
<feature type="transmembrane region" description="Helical" evidence="8">
    <location>
        <begin position="306"/>
        <end position="328"/>
    </location>
</feature>
<feature type="transmembrane region" description="Helical" evidence="8">
    <location>
        <begin position="175"/>
        <end position="193"/>
    </location>
</feature>
<evidence type="ECO:0000256" key="6">
    <source>
        <dbReference type="ARBA" id="ARBA00022989"/>
    </source>
</evidence>
<feature type="transmembrane region" description="Helical" evidence="8">
    <location>
        <begin position="334"/>
        <end position="353"/>
    </location>
</feature>
<reference evidence="9 10" key="1">
    <citation type="submission" date="2023-10" db="EMBL/GenBank/DDBJ databases">
        <title>Development of a sustainable strategy for remediation of hydrocarbon-contaminated territories based on the waste exchange concept.</title>
        <authorList>
            <person name="Krivoruchko A."/>
        </authorList>
    </citation>
    <scope>NUCLEOTIDE SEQUENCE [LARGE SCALE GENOMIC DNA]</scope>
    <source>
        <strain evidence="9 10">IEGM 1323</strain>
    </source>
</reference>
<keyword evidence="6 8" id="KW-1133">Transmembrane helix</keyword>
<dbReference type="PANTHER" id="PTHR30472">
    <property type="entry name" value="FERRIC ENTEROBACTIN TRANSPORT SYSTEM PERMEASE PROTEIN"/>
    <property type="match status" value="1"/>
</dbReference>
<keyword evidence="5 8" id="KW-0812">Transmembrane</keyword>
<evidence type="ECO:0000256" key="5">
    <source>
        <dbReference type="ARBA" id="ARBA00022692"/>
    </source>
</evidence>
<feature type="transmembrane region" description="Helical" evidence="8">
    <location>
        <begin position="266"/>
        <end position="294"/>
    </location>
</feature>
<evidence type="ECO:0000256" key="4">
    <source>
        <dbReference type="ARBA" id="ARBA00022475"/>
    </source>
</evidence>
<dbReference type="EMBL" id="JAWLJX010000003">
    <property type="protein sequence ID" value="MDV6261938.1"/>
    <property type="molecule type" value="Genomic_DNA"/>
</dbReference>
<dbReference type="PANTHER" id="PTHR30472:SF67">
    <property type="entry name" value="PERMEASE OF ABC TRANSPORTER-RELATED"/>
    <property type="match status" value="1"/>
</dbReference>
<comment type="caution">
    <text evidence="9">The sequence shown here is derived from an EMBL/GenBank/DDBJ whole genome shotgun (WGS) entry which is preliminary data.</text>
</comment>
<feature type="transmembrane region" description="Helical" evidence="8">
    <location>
        <begin position="116"/>
        <end position="137"/>
    </location>
</feature>
<dbReference type="Proteomes" id="UP001185755">
    <property type="component" value="Unassembled WGS sequence"/>
</dbReference>
<evidence type="ECO:0000256" key="8">
    <source>
        <dbReference type="SAM" id="Phobius"/>
    </source>
</evidence>
<keyword evidence="7 8" id="KW-0472">Membrane</keyword>
<evidence type="ECO:0000313" key="10">
    <source>
        <dbReference type="Proteomes" id="UP001185755"/>
    </source>
</evidence>
<keyword evidence="4" id="KW-1003">Cell membrane</keyword>
<evidence type="ECO:0000256" key="1">
    <source>
        <dbReference type="ARBA" id="ARBA00004651"/>
    </source>
</evidence>
<gene>
    <name evidence="9" type="ORF">R3P96_11340</name>
</gene>
<keyword evidence="10" id="KW-1185">Reference proteome</keyword>
<organism evidence="9 10">
    <name type="scientific">Rhodococcoides yunnanense</name>
    <dbReference type="NCBI Taxonomy" id="278209"/>
    <lineage>
        <taxon>Bacteria</taxon>
        <taxon>Bacillati</taxon>
        <taxon>Actinomycetota</taxon>
        <taxon>Actinomycetes</taxon>
        <taxon>Mycobacteriales</taxon>
        <taxon>Nocardiaceae</taxon>
        <taxon>Rhodococcoides</taxon>
    </lineage>
</organism>
<name>A0ABU4BCU5_9NOCA</name>